<proteinExistence type="predicted"/>
<keyword evidence="2" id="KW-1185">Reference proteome</keyword>
<dbReference type="AlphaFoldDB" id="A0AA36J121"/>
<name>A0AA36J121_9DINO</name>
<feature type="non-terminal residue" evidence="1">
    <location>
        <position position="1"/>
    </location>
</feature>
<comment type="caution">
    <text evidence="1">The sequence shown here is derived from an EMBL/GenBank/DDBJ whole genome shotgun (WGS) entry which is preliminary data.</text>
</comment>
<dbReference type="EMBL" id="CAUJNA010003272">
    <property type="protein sequence ID" value="CAJ1397638.1"/>
    <property type="molecule type" value="Genomic_DNA"/>
</dbReference>
<evidence type="ECO:0000313" key="1">
    <source>
        <dbReference type="EMBL" id="CAJ1397638.1"/>
    </source>
</evidence>
<protein>
    <submittedName>
        <fullName evidence="1">Uncharacterized protein</fullName>
    </submittedName>
</protein>
<sequence>QPAKTEMVWVRELKEENGEYKLVGNALPIKPVPENIGFLKKVIKEENPSRVQCDAVQMRIFHLTEGTWQEEKKMSAALRPSTEETPYGYLVP</sequence>
<dbReference type="Proteomes" id="UP001178507">
    <property type="component" value="Unassembled WGS sequence"/>
</dbReference>
<reference evidence="1" key="1">
    <citation type="submission" date="2023-08" db="EMBL/GenBank/DDBJ databases">
        <authorList>
            <person name="Chen Y."/>
            <person name="Shah S."/>
            <person name="Dougan E. K."/>
            <person name="Thang M."/>
            <person name="Chan C."/>
        </authorList>
    </citation>
    <scope>NUCLEOTIDE SEQUENCE</scope>
</reference>
<evidence type="ECO:0000313" key="2">
    <source>
        <dbReference type="Proteomes" id="UP001178507"/>
    </source>
</evidence>
<gene>
    <name evidence="1" type="ORF">EVOR1521_LOCUS21610</name>
</gene>
<organism evidence="1 2">
    <name type="scientific">Effrenium voratum</name>
    <dbReference type="NCBI Taxonomy" id="2562239"/>
    <lineage>
        <taxon>Eukaryota</taxon>
        <taxon>Sar</taxon>
        <taxon>Alveolata</taxon>
        <taxon>Dinophyceae</taxon>
        <taxon>Suessiales</taxon>
        <taxon>Symbiodiniaceae</taxon>
        <taxon>Effrenium</taxon>
    </lineage>
</organism>
<accession>A0AA36J121</accession>